<dbReference type="GO" id="GO:0009249">
    <property type="term" value="P:protein lipoylation"/>
    <property type="evidence" value="ECO:0007669"/>
    <property type="project" value="UniProtKB-ARBA"/>
</dbReference>
<name>A0A1G6W6I6_9BACI</name>
<organism evidence="2 3">
    <name type="scientific">Terribacillus halophilus</name>
    <dbReference type="NCBI Taxonomy" id="361279"/>
    <lineage>
        <taxon>Bacteria</taxon>
        <taxon>Bacillati</taxon>
        <taxon>Bacillota</taxon>
        <taxon>Bacilli</taxon>
        <taxon>Bacillales</taxon>
        <taxon>Bacillaceae</taxon>
        <taxon>Terribacillus</taxon>
    </lineage>
</organism>
<dbReference type="AlphaFoldDB" id="A0A1G6W6I6"/>
<reference evidence="3" key="1">
    <citation type="submission" date="2016-10" db="EMBL/GenBank/DDBJ databases">
        <authorList>
            <person name="Varghese N."/>
            <person name="Submissions S."/>
        </authorList>
    </citation>
    <scope>NUCLEOTIDE SEQUENCE [LARGE SCALE GENOMIC DNA]</scope>
    <source>
        <strain evidence="3">DSM 21620</strain>
    </source>
</reference>
<dbReference type="SUPFAM" id="SSF55681">
    <property type="entry name" value="Class II aaRS and biotin synthetases"/>
    <property type="match status" value="1"/>
</dbReference>
<dbReference type="EMBL" id="FMZB01000015">
    <property type="protein sequence ID" value="SDD61408.1"/>
    <property type="molecule type" value="Genomic_DNA"/>
</dbReference>
<gene>
    <name evidence="2" type="ORF">SAMN05421663_11518</name>
</gene>
<evidence type="ECO:0000313" key="2">
    <source>
        <dbReference type="EMBL" id="SDD61408.1"/>
    </source>
</evidence>
<evidence type="ECO:0000313" key="3">
    <source>
        <dbReference type="Proteomes" id="UP000198666"/>
    </source>
</evidence>
<proteinExistence type="predicted"/>
<dbReference type="InterPro" id="IPR045864">
    <property type="entry name" value="aa-tRNA-synth_II/BPL/LPL"/>
</dbReference>
<dbReference type="CDD" id="cd16443">
    <property type="entry name" value="LplA"/>
    <property type="match status" value="1"/>
</dbReference>
<dbReference type="PANTHER" id="PTHR43679">
    <property type="entry name" value="OCTANOYLTRANSFERASE LIPM-RELATED"/>
    <property type="match status" value="1"/>
</dbReference>
<dbReference type="InterPro" id="IPR004143">
    <property type="entry name" value="BPL_LPL_catalytic"/>
</dbReference>
<sequence length="270" mass="30969">MRNWVFWDDGDHTPAFNMAADEMLMQWHREGRIGPVLRFYGWNPGGFSVGYFQKTKKRFNLEEIKKRGFELVRRPTGGQAVLHHQELTYSIIVQEDYPGIPSSVKEAYKVLSEGLLIGFDNLGIQADFAIPADSKPKGTANCFEEASWYEINVDGKKAAGSAQTRQKGILLQHGSIPIWLKQEDLLELFLYPSDRVKDRAYKSFSNKASSLQEFIPPQTTMEDIRAAFYDGFQKGLGVTFERLELDNEQLVAIEQLAKEKYQDHEFLYAR</sequence>
<protein>
    <submittedName>
        <fullName evidence="2">Lipoate-protein ligase A</fullName>
    </submittedName>
</protein>
<dbReference type="GO" id="GO:0016740">
    <property type="term" value="F:transferase activity"/>
    <property type="evidence" value="ECO:0007669"/>
    <property type="project" value="UniProtKB-ARBA"/>
</dbReference>
<dbReference type="Pfam" id="PF21948">
    <property type="entry name" value="LplA-B_cat"/>
    <property type="match status" value="1"/>
</dbReference>
<dbReference type="PANTHER" id="PTHR43679:SF2">
    <property type="entry name" value="OCTANOYL-[GCVH]:PROTEIN N-OCTANOYLTRANSFERASE"/>
    <property type="match status" value="1"/>
</dbReference>
<dbReference type="PROSITE" id="PS51733">
    <property type="entry name" value="BPL_LPL_CATALYTIC"/>
    <property type="match status" value="1"/>
</dbReference>
<dbReference type="Proteomes" id="UP000198666">
    <property type="component" value="Unassembled WGS sequence"/>
</dbReference>
<dbReference type="STRING" id="361279.SAMN05421663_11518"/>
<keyword evidence="2" id="KW-0436">Ligase</keyword>
<keyword evidence="3" id="KW-1185">Reference proteome</keyword>
<dbReference type="InterPro" id="IPR050664">
    <property type="entry name" value="Octanoyltrans_LipM/LipL"/>
</dbReference>
<dbReference type="Gene3D" id="3.30.930.10">
    <property type="entry name" value="Bira Bifunctional Protein, Domain 2"/>
    <property type="match status" value="1"/>
</dbReference>
<evidence type="ECO:0000259" key="1">
    <source>
        <dbReference type="PROSITE" id="PS51733"/>
    </source>
</evidence>
<feature type="domain" description="BPL/LPL catalytic" evidence="1">
    <location>
        <begin position="31"/>
        <end position="240"/>
    </location>
</feature>
<dbReference type="GO" id="GO:0140096">
    <property type="term" value="F:catalytic activity, acting on a protein"/>
    <property type="evidence" value="ECO:0007669"/>
    <property type="project" value="UniProtKB-ARBA"/>
</dbReference>
<accession>A0A1G6W6I6</accession>
<dbReference type="GO" id="GO:0016874">
    <property type="term" value="F:ligase activity"/>
    <property type="evidence" value="ECO:0007669"/>
    <property type="project" value="UniProtKB-KW"/>
</dbReference>